<evidence type="ECO:0000313" key="2">
    <source>
        <dbReference type="Proteomes" id="UP000790377"/>
    </source>
</evidence>
<reference evidence="1" key="1">
    <citation type="journal article" date="2021" name="New Phytol.">
        <title>Evolutionary innovations through gain and loss of genes in the ectomycorrhizal Boletales.</title>
        <authorList>
            <person name="Wu G."/>
            <person name="Miyauchi S."/>
            <person name="Morin E."/>
            <person name="Kuo A."/>
            <person name="Drula E."/>
            <person name="Varga T."/>
            <person name="Kohler A."/>
            <person name="Feng B."/>
            <person name="Cao Y."/>
            <person name="Lipzen A."/>
            <person name="Daum C."/>
            <person name="Hundley H."/>
            <person name="Pangilinan J."/>
            <person name="Johnson J."/>
            <person name="Barry K."/>
            <person name="LaButti K."/>
            <person name="Ng V."/>
            <person name="Ahrendt S."/>
            <person name="Min B."/>
            <person name="Choi I.G."/>
            <person name="Park H."/>
            <person name="Plett J.M."/>
            <person name="Magnuson J."/>
            <person name="Spatafora J.W."/>
            <person name="Nagy L.G."/>
            <person name="Henrissat B."/>
            <person name="Grigoriev I.V."/>
            <person name="Yang Z.L."/>
            <person name="Xu J."/>
            <person name="Martin F.M."/>
        </authorList>
    </citation>
    <scope>NUCLEOTIDE SEQUENCE</scope>
    <source>
        <strain evidence="1">ATCC 28755</strain>
    </source>
</reference>
<dbReference type="EMBL" id="MU268620">
    <property type="protein sequence ID" value="KAH7904073.1"/>
    <property type="molecule type" value="Genomic_DNA"/>
</dbReference>
<comment type="caution">
    <text evidence="1">The sequence shown here is derived from an EMBL/GenBank/DDBJ whole genome shotgun (WGS) entry which is preliminary data.</text>
</comment>
<evidence type="ECO:0000313" key="1">
    <source>
        <dbReference type="EMBL" id="KAH7904073.1"/>
    </source>
</evidence>
<feature type="non-terminal residue" evidence="1">
    <location>
        <position position="192"/>
    </location>
</feature>
<proteinExistence type="predicted"/>
<name>A0ACB7ZTD2_9AGAM</name>
<protein>
    <submittedName>
        <fullName evidence="1">Uncharacterized protein</fullName>
    </submittedName>
</protein>
<accession>A0ACB7ZTD2</accession>
<keyword evidence="2" id="KW-1185">Reference proteome</keyword>
<sequence>MQRPATPRATQPNGMPFSCYSCGSPDHSVNDCERVNDLISRGVMKRDDRNRIIYADGSRIYRQGSETILQAYDRVGNFPSSLPRSTDFITATFATLVEEETDEEADVHAVVGRVKSTKEKRKEVFDGVFVPPAPRIISKGKEKENNPVSLPGPSKSAVTIPSIQPIDIHTTSFNPNNDNAIMEDATITAPKN</sequence>
<gene>
    <name evidence="1" type="ORF">BJ138DRAFT_1019640</name>
</gene>
<organism evidence="1 2">
    <name type="scientific">Hygrophoropsis aurantiaca</name>
    <dbReference type="NCBI Taxonomy" id="72124"/>
    <lineage>
        <taxon>Eukaryota</taxon>
        <taxon>Fungi</taxon>
        <taxon>Dikarya</taxon>
        <taxon>Basidiomycota</taxon>
        <taxon>Agaricomycotina</taxon>
        <taxon>Agaricomycetes</taxon>
        <taxon>Agaricomycetidae</taxon>
        <taxon>Boletales</taxon>
        <taxon>Coniophorineae</taxon>
        <taxon>Hygrophoropsidaceae</taxon>
        <taxon>Hygrophoropsis</taxon>
    </lineage>
</organism>
<dbReference type="Proteomes" id="UP000790377">
    <property type="component" value="Unassembled WGS sequence"/>
</dbReference>